<sequence>MRRRDQWGGGEREDVDWFVVTEEDVRVVECAMEVGEAVFGKKVVGEKDVGRREVYKTLREFWKRNCEWLLKLCRVRREFYLEWKSEMKELLNNEYEQFCMTEVEKEEFMKAKVHYFKSNLLLRYLDPKTLFELLSVSNDNIGQLSLRENPILTEETKEDICFSLCEEIRSCIFECYYLIECFYNKKEPIQSPGLSKAIIFIINAEKNQDKPSYDCKAKVKESDVNESILTSNIQKENNDLSDNISFYHHDNACEVIQALKNVNSAEKNEILKLYYKCLKIKSSLISNDNLKDIKIHQLKENRVFQKQTSDAPITDANIKATLCQHYEKCVEKVFYYLPEIGIRLCFMHRFHKTYFFCSKYTPLSCFDIRLVLEYCYYYQSESLYSNNRDSFKTLNLKLDEPIIKPNLFESPSRAEWLVVVQNEILMNCTEQCESLNKISDFKDMKQILTGPELIYLDSDIGKNWNYWIPTLDYYENNEKFIQNMLKIDILEYIMENRFPKYFRDKQVDSKAEEIGDYLTKHYVHKELKSNFRTTKSNMETIFSIKNENDCFSTNTPNRKMKLHYQNKSPKASTNKHLNSYEESFQSSSNLHDSESERNENFQKEDIIIKNLNPEQDLTQENKSDCQQDQNNYYGVQDEPFDNNPNVKIEEPSNSESTSEITTSSNNSYSFVDHKSIHPASIYSKSKILSEFTQKEESKTPNLQHSQTNSPKIPEEVHCIEEYTEREIKDLIDEAEQAVYTQRKSHACKFNHKSLSEYYIKKRLAKLEQGELDDPVYSGFELSDFEDFREFALDPRWKDQISISSQGEITVQLDAEKNISFFSLIKSSPEKFENFDLEVYEEQCEVVRNFLDTYFPEKCQFFKLYSKIDKRLCIDYYFNSIVNLSGRVIQEFEICYCELSQHQMMTIFKEFKHVSSLEFWECTLALESVPEFGTSLEGSDIIRLGLSWNNYGDNGFGIGHLIEGLSQSTGFLQNLNKIHFKGCEITGETKEITEQLKKYVDIKKLKISS</sequence>
<accession>A0AAD2CXM1</accession>
<dbReference type="Gene3D" id="3.80.10.10">
    <property type="entry name" value="Ribonuclease Inhibitor"/>
    <property type="match status" value="1"/>
</dbReference>
<dbReference type="EMBL" id="CAMPGE010015341">
    <property type="protein sequence ID" value="CAI2373971.1"/>
    <property type="molecule type" value="Genomic_DNA"/>
</dbReference>
<gene>
    <name evidence="2" type="ORF">ECRASSUSDP1_LOCUS15320</name>
</gene>
<feature type="region of interest" description="Disordered" evidence="1">
    <location>
        <begin position="619"/>
        <end position="668"/>
    </location>
</feature>
<evidence type="ECO:0000256" key="1">
    <source>
        <dbReference type="SAM" id="MobiDB-lite"/>
    </source>
</evidence>
<keyword evidence="3" id="KW-1185">Reference proteome</keyword>
<dbReference type="SUPFAM" id="SSF52047">
    <property type="entry name" value="RNI-like"/>
    <property type="match status" value="1"/>
</dbReference>
<protein>
    <submittedName>
        <fullName evidence="2">Uncharacterized protein</fullName>
    </submittedName>
</protein>
<name>A0AAD2CXM1_EUPCR</name>
<dbReference type="Proteomes" id="UP001295684">
    <property type="component" value="Unassembled WGS sequence"/>
</dbReference>
<organism evidence="2 3">
    <name type="scientific">Euplotes crassus</name>
    <dbReference type="NCBI Taxonomy" id="5936"/>
    <lineage>
        <taxon>Eukaryota</taxon>
        <taxon>Sar</taxon>
        <taxon>Alveolata</taxon>
        <taxon>Ciliophora</taxon>
        <taxon>Intramacronucleata</taxon>
        <taxon>Spirotrichea</taxon>
        <taxon>Hypotrichia</taxon>
        <taxon>Euplotida</taxon>
        <taxon>Euplotidae</taxon>
        <taxon>Moneuplotes</taxon>
    </lineage>
</organism>
<reference evidence="2" key="1">
    <citation type="submission" date="2023-07" db="EMBL/GenBank/DDBJ databases">
        <authorList>
            <consortium name="AG Swart"/>
            <person name="Singh M."/>
            <person name="Singh A."/>
            <person name="Seah K."/>
            <person name="Emmerich C."/>
        </authorList>
    </citation>
    <scope>NUCLEOTIDE SEQUENCE</scope>
    <source>
        <strain evidence="2">DP1</strain>
    </source>
</reference>
<evidence type="ECO:0000313" key="2">
    <source>
        <dbReference type="EMBL" id="CAI2373971.1"/>
    </source>
</evidence>
<proteinExistence type="predicted"/>
<evidence type="ECO:0000313" key="3">
    <source>
        <dbReference type="Proteomes" id="UP001295684"/>
    </source>
</evidence>
<dbReference type="AlphaFoldDB" id="A0AAD2CXM1"/>
<comment type="caution">
    <text evidence="2">The sequence shown here is derived from an EMBL/GenBank/DDBJ whole genome shotgun (WGS) entry which is preliminary data.</text>
</comment>
<feature type="compositionally biased region" description="Low complexity" evidence="1">
    <location>
        <begin position="651"/>
        <end position="668"/>
    </location>
</feature>
<dbReference type="InterPro" id="IPR032675">
    <property type="entry name" value="LRR_dom_sf"/>
</dbReference>